<dbReference type="PROSITE" id="PS50830">
    <property type="entry name" value="TNASE_3"/>
    <property type="match status" value="1"/>
</dbReference>
<dbReference type="SUPFAM" id="SSF50199">
    <property type="entry name" value="Staphylococcal nuclease"/>
    <property type="match status" value="1"/>
</dbReference>
<dbReference type="InterPro" id="IPR016071">
    <property type="entry name" value="Staphylococal_nuclease_OB-fold"/>
</dbReference>
<dbReference type="Gene3D" id="2.40.50.90">
    <property type="match status" value="1"/>
</dbReference>
<proteinExistence type="predicted"/>
<evidence type="ECO:0000259" key="2">
    <source>
        <dbReference type="PROSITE" id="PS50830"/>
    </source>
</evidence>
<protein>
    <submittedName>
        <fullName evidence="3">Thermonuclease family protein</fullName>
    </submittedName>
</protein>
<evidence type="ECO:0000313" key="3">
    <source>
        <dbReference type="EMBL" id="WMW66490.1"/>
    </source>
</evidence>
<feature type="signal peptide" evidence="1">
    <location>
        <begin position="1"/>
        <end position="26"/>
    </location>
</feature>
<keyword evidence="4" id="KW-1185">Reference proteome</keyword>
<accession>A0ABY9R404</accession>
<reference evidence="3" key="1">
    <citation type="submission" date="2023-09" db="EMBL/GenBank/DDBJ databases">
        <authorList>
            <consortium name="CW5 consortium"/>
            <person name="Lu C.-W."/>
        </authorList>
    </citation>
    <scope>NUCLEOTIDE SEQUENCE</scope>
    <source>
        <strain evidence="3">KPS</strain>
    </source>
</reference>
<organism evidence="3 4">
    <name type="scientific">Nitratidesulfovibrio liaohensis</name>
    <dbReference type="NCBI Taxonomy" id="2604158"/>
    <lineage>
        <taxon>Bacteria</taxon>
        <taxon>Pseudomonadati</taxon>
        <taxon>Thermodesulfobacteriota</taxon>
        <taxon>Desulfovibrionia</taxon>
        <taxon>Desulfovibrionales</taxon>
        <taxon>Desulfovibrionaceae</taxon>
        <taxon>Nitratidesulfovibrio</taxon>
    </lineage>
</organism>
<evidence type="ECO:0000256" key="1">
    <source>
        <dbReference type="SAM" id="SignalP"/>
    </source>
</evidence>
<evidence type="ECO:0000313" key="4">
    <source>
        <dbReference type="Proteomes" id="UP001180616"/>
    </source>
</evidence>
<feature type="chain" id="PRO_5046055692" evidence="1">
    <location>
        <begin position="27"/>
        <end position="154"/>
    </location>
</feature>
<gene>
    <name evidence="3" type="ORF">KPS_001066</name>
</gene>
<dbReference type="RefSeq" id="WP_309542382.1">
    <property type="nucleotide sequence ID" value="NZ_CP133659.1"/>
</dbReference>
<feature type="domain" description="TNase-like" evidence="2">
    <location>
        <begin position="40"/>
        <end position="154"/>
    </location>
</feature>
<keyword evidence="1" id="KW-0732">Signal</keyword>
<dbReference type="Proteomes" id="UP001180616">
    <property type="component" value="Chromosome"/>
</dbReference>
<dbReference type="InterPro" id="IPR035437">
    <property type="entry name" value="SNase_OB-fold_sf"/>
</dbReference>
<name>A0ABY9R404_9BACT</name>
<dbReference type="SMART" id="SM00318">
    <property type="entry name" value="SNc"/>
    <property type="match status" value="1"/>
</dbReference>
<dbReference type="Pfam" id="PF00565">
    <property type="entry name" value="SNase"/>
    <property type="match status" value="1"/>
</dbReference>
<sequence>MRRTSFARMLRAGLLALPLLFPPLLADTGGFACRAGETFGDARAVVLRVPDGDTLVVDIPGYPPVAGRAISVRIAGCDTPEKRDPRPDLRELARRARELTLHMATPGSTVTLRNLRRDKYFRLLADVEADGGDIASALIERGLAKPYAGGRKEW</sequence>
<dbReference type="EMBL" id="CP133659">
    <property type="protein sequence ID" value="WMW66490.1"/>
    <property type="molecule type" value="Genomic_DNA"/>
</dbReference>